<evidence type="ECO:0000313" key="2">
    <source>
        <dbReference type="Proteomes" id="UP000499080"/>
    </source>
</evidence>
<feature type="non-terminal residue" evidence="1">
    <location>
        <position position="1"/>
    </location>
</feature>
<name>A0A4Y2UF23_ARAVE</name>
<dbReference type="AlphaFoldDB" id="A0A4Y2UF23"/>
<dbReference type="Proteomes" id="UP000499080">
    <property type="component" value="Unassembled WGS sequence"/>
</dbReference>
<protein>
    <submittedName>
        <fullName evidence="1">Uncharacterized protein</fullName>
    </submittedName>
</protein>
<proteinExistence type="predicted"/>
<organism evidence="1 2">
    <name type="scientific">Araneus ventricosus</name>
    <name type="common">Orbweaver spider</name>
    <name type="synonym">Epeira ventricosa</name>
    <dbReference type="NCBI Taxonomy" id="182803"/>
    <lineage>
        <taxon>Eukaryota</taxon>
        <taxon>Metazoa</taxon>
        <taxon>Ecdysozoa</taxon>
        <taxon>Arthropoda</taxon>
        <taxon>Chelicerata</taxon>
        <taxon>Arachnida</taxon>
        <taxon>Araneae</taxon>
        <taxon>Araneomorphae</taxon>
        <taxon>Entelegynae</taxon>
        <taxon>Araneoidea</taxon>
        <taxon>Araneidae</taxon>
        <taxon>Araneus</taxon>
    </lineage>
</organism>
<gene>
    <name evidence="1" type="ORF">AVEN_94139_1</name>
</gene>
<accession>A0A4Y2UF23</accession>
<sequence>EIKASIQPHWQREGQPAVSFDTWKRREKVTGDGKKRGKLVAVSSLRGDVFAVEVRYVSAVTGHIRFAQQLLMLLEGQLLKWDIVSESTLFFCGKQHVRGE</sequence>
<evidence type="ECO:0000313" key="1">
    <source>
        <dbReference type="EMBL" id="GBO11655.1"/>
    </source>
</evidence>
<dbReference type="EMBL" id="BGPR01036429">
    <property type="protein sequence ID" value="GBO11655.1"/>
    <property type="molecule type" value="Genomic_DNA"/>
</dbReference>
<reference evidence="1 2" key="1">
    <citation type="journal article" date="2019" name="Sci. Rep.">
        <title>Orb-weaving spider Araneus ventricosus genome elucidates the spidroin gene catalogue.</title>
        <authorList>
            <person name="Kono N."/>
            <person name="Nakamura H."/>
            <person name="Ohtoshi R."/>
            <person name="Moran D.A.P."/>
            <person name="Shinohara A."/>
            <person name="Yoshida Y."/>
            <person name="Fujiwara M."/>
            <person name="Mori M."/>
            <person name="Tomita M."/>
            <person name="Arakawa K."/>
        </authorList>
    </citation>
    <scope>NUCLEOTIDE SEQUENCE [LARGE SCALE GENOMIC DNA]</scope>
</reference>
<keyword evidence="2" id="KW-1185">Reference proteome</keyword>
<comment type="caution">
    <text evidence="1">The sequence shown here is derived from an EMBL/GenBank/DDBJ whole genome shotgun (WGS) entry which is preliminary data.</text>
</comment>